<protein>
    <recommendedName>
        <fullName evidence="3">Right handed beta helix region</fullName>
    </recommendedName>
</protein>
<evidence type="ECO:0008006" key="3">
    <source>
        <dbReference type="Google" id="ProtNLM"/>
    </source>
</evidence>
<keyword evidence="2" id="KW-1185">Reference proteome</keyword>
<dbReference type="InterPro" id="IPR006626">
    <property type="entry name" value="PbH1"/>
</dbReference>
<dbReference type="SMART" id="SM00710">
    <property type="entry name" value="PbH1"/>
    <property type="match status" value="6"/>
</dbReference>
<dbReference type="SUPFAM" id="SSF51126">
    <property type="entry name" value="Pectin lyase-like"/>
    <property type="match status" value="1"/>
</dbReference>
<proteinExistence type="predicted"/>
<dbReference type="AlphaFoldDB" id="A0A1I3VUU7"/>
<reference evidence="1 2" key="1">
    <citation type="submission" date="2016-10" db="EMBL/GenBank/DDBJ databases">
        <authorList>
            <person name="de Groot N.N."/>
        </authorList>
    </citation>
    <scope>NUCLEOTIDE SEQUENCE [LARGE SCALE GENOMIC DNA]</scope>
    <source>
        <strain evidence="1 2">RK1</strain>
    </source>
</reference>
<dbReference type="InterPro" id="IPR011050">
    <property type="entry name" value="Pectin_lyase_fold/virulence"/>
</dbReference>
<organism evidence="1 2">
    <name type="scientific">Parapedobacter indicus</name>
    <dbReference type="NCBI Taxonomy" id="1477437"/>
    <lineage>
        <taxon>Bacteria</taxon>
        <taxon>Pseudomonadati</taxon>
        <taxon>Bacteroidota</taxon>
        <taxon>Sphingobacteriia</taxon>
        <taxon>Sphingobacteriales</taxon>
        <taxon>Sphingobacteriaceae</taxon>
        <taxon>Parapedobacter</taxon>
    </lineage>
</organism>
<dbReference type="Gene3D" id="2.160.20.10">
    <property type="entry name" value="Single-stranded right-handed beta-helix, Pectin lyase-like"/>
    <property type="match status" value="1"/>
</dbReference>
<dbReference type="InterPro" id="IPR012334">
    <property type="entry name" value="Pectin_lyas_fold"/>
</dbReference>
<sequence length="468" mass="48941">MIKITTTAKTVTIETPGFKWNIVKSRIKGQIPYASGTRLLTEMGEVTLPFGEVQGNGDAFGTAEDLQAWIESNCFSTGGGTGEGVQSIVEGPGITVDSSDPGNPIVSSNFSNPTWSEVDEKPEFMAAGDTAAQARAAIGLGSASTRPAGDFATSAQGAKADTAVQPGDLVGQVYTTYYISSTGLDSNNGLTPETPWLTLDKAQDIAIDEPARVLLRSGDTFHGGIGFVGKTTGVIVSTYGGEVPATINVIDSASHGVNIYNCSNVEITNIKVVGLGASTWGNGSGIFIYNDTHLLGVNYRIHRCEVTQFGAYGLVVGMDAEPGTIKIKGLEISDCKIHGNMNGIFTYGNKDSEYSIEDAVIKGNETYDNLGSGSVTWGQSGSGIMICGFLGGTINKNKSWNNGHNSNYSGGGPYGIWLYNCKGTVISHCESFDNGAAGTADGGGFDIDGGCQDCVIEYCYSHNNYGPA</sequence>
<feature type="non-terminal residue" evidence="1">
    <location>
        <position position="468"/>
    </location>
</feature>
<evidence type="ECO:0000313" key="1">
    <source>
        <dbReference type="EMBL" id="SFJ98036.1"/>
    </source>
</evidence>
<dbReference type="OrthoDB" id="3333873at2"/>
<gene>
    <name evidence="1" type="ORF">SAMN05444682_1241</name>
</gene>
<dbReference type="EMBL" id="FOQO01000024">
    <property type="protein sequence ID" value="SFJ98036.1"/>
    <property type="molecule type" value="Genomic_DNA"/>
</dbReference>
<dbReference type="Proteomes" id="UP000198670">
    <property type="component" value="Unassembled WGS sequence"/>
</dbReference>
<dbReference type="RefSeq" id="WP_143073035.1">
    <property type="nucleotide sequence ID" value="NZ_FOQO01000024.1"/>
</dbReference>
<evidence type="ECO:0000313" key="2">
    <source>
        <dbReference type="Proteomes" id="UP000198670"/>
    </source>
</evidence>
<dbReference type="STRING" id="1477437.SAMN05444682_1241"/>
<accession>A0A1I3VUU7</accession>
<name>A0A1I3VUU7_9SPHI</name>